<gene>
    <name evidence="2" type="ORF">E2C01_084377</name>
</gene>
<evidence type="ECO:0000313" key="2">
    <source>
        <dbReference type="EMBL" id="MPC89431.1"/>
    </source>
</evidence>
<name>A0A5B7IV50_PORTR</name>
<comment type="caution">
    <text evidence="2">The sequence shown here is derived from an EMBL/GenBank/DDBJ whole genome shotgun (WGS) entry which is preliminary data.</text>
</comment>
<reference evidence="2 3" key="1">
    <citation type="submission" date="2019-05" db="EMBL/GenBank/DDBJ databases">
        <title>Another draft genome of Portunus trituberculatus and its Hox gene families provides insights of decapod evolution.</title>
        <authorList>
            <person name="Jeong J.-H."/>
            <person name="Song I."/>
            <person name="Kim S."/>
            <person name="Choi T."/>
            <person name="Kim D."/>
            <person name="Ryu S."/>
            <person name="Kim W."/>
        </authorList>
    </citation>
    <scope>NUCLEOTIDE SEQUENCE [LARGE SCALE GENOMIC DNA]</scope>
    <source>
        <tissue evidence="2">Muscle</tissue>
    </source>
</reference>
<organism evidence="2 3">
    <name type="scientific">Portunus trituberculatus</name>
    <name type="common">Swimming crab</name>
    <name type="synonym">Neptunus trituberculatus</name>
    <dbReference type="NCBI Taxonomy" id="210409"/>
    <lineage>
        <taxon>Eukaryota</taxon>
        <taxon>Metazoa</taxon>
        <taxon>Ecdysozoa</taxon>
        <taxon>Arthropoda</taxon>
        <taxon>Crustacea</taxon>
        <taxon>Multicrustacea</taxon>
        <taxon>Malacostraca</taxon>
        <taxon>Eumalacostraca</taxon>
        <taxon>Eucarida</taxon>
        <taxon>Decapoda</taxon>
        <taxon>Pleocyemata</taxon>
        <taxon>Brachyura</taxon>
        <taxon>Eubrachyura</taxon>
        <taxon>Portunoidea</taxon>
        <taxon>Portunidae</taxon>
        <taxon>Portuninae</taxon>
        <taxon>Portunus</taxon>
    </lineage>
</organism>
<dbReference type="AlphaFoldDB" id="A0A5B7IV50"/>
<keyword evidence="3" id="KW-1185">Reference proteome</keyword>
<feature type="region of interest" description="Disordered" evidence="1">
    <location>
        <begin position="1"/>
        <end position="59"/>
    </location>
</feature>
<sequence length="79" mass="9005">MEGRTGVTLNTAVRREELGLGRREKEEKVKGREEEEEEEEEEKNVKDIQERGKKRAEGKSPVKKNMYLILCGGNKLSGS</sequence>
<protein>
    <submittedName>
        <fullName evidence="2">Uncharacterized protein</fullName>
    </submittedName>
</protein>
<proteinExistence type="predicted"/>
<feature type="compositionally biased region" description="Basic and acidic residues" evidence="1">
    <location>
        <begin position="13"/>
        <end position="33"/>
    </location>
</feature>
<dbReference type="Proteomes" id="UP000324222">
    <property type="component" value="Unassembled WGS sequence"/>
</dbReference>
<evidence type="ECO:0000256" key="1">
    <source>
        <dbReference type="SAM" id="MobiDB-lite"/>
    </source>
</evidence>
<evidence type="ECO:0000313" key="3">
    <source>
        <dbReference type="Proteomes" id="UP000324222"/>
    </source>
</evidence>
<dbReference type="EMBL" id="VSRR010080987">
    <property type="protein sequence ID" value="MPC89431.1"/>
    <property type="molecule type" value="Genomic_DNA"/>
</dbReference>
<accession>A0A5B7IV50</accession>
<feature type="compositionally biased region" description="Basic and acidic residues" evidence="1">
    <location>
        <begin position="43"/>
        <end position="59"/>
    </location>
</feature>